<evidence type="ECO:0008006" key="3">
    <source>
        <dbReference type="Google" id="ProtNLM"/>
    </source>
</evidence>
<dbReference type="Proteomes" id="UP000029665">
    <property type="component" value="Unassembled WGS sequence"/>
</dbReference>
<dbReference type="AlphaFoldDB" id="A0A060S204"/>
<evidence type="ECO:0000313" key="2">
    <source>
        <dbReference type="Proteomes" id="UP000029665"/>
    </source>
</evidence>
<gene>
    <name evidence="1" type="ORF">BN946_scf184938.g58</name>
</gene>
<evidence type="ECO:0000313" key="1">
    <source>
        <dbReference type="EMBL" id="CDO68206.1"/>
    </source>
</evidence>
<comment type="caution">
    <text evidence="1">The sequence shown here is derived from an EMBL/GenBank/DDBJ whole genome shotgun (WGS) entry which is preliminary data.</text>
</comment>
<proteinExistence type="predicted"/>
<dbReference type="HOGENOM" id="CLU_765337_0_0_1"/>
<reference evidence="1" key="1">
    <citation type="submission" date="2014-01" db="EMBL/GenBank/DDBJ databases">
        <title>The genome of the white-rot fungus Pycnoporus cinnabarinus: a basidiomycete model with a versatile arsenal for lignocellulosic biomass breakdown.</title>
        <authorList>
            <person name="Levasseur A."/>
            <person name="Lomascolo A."/>
            <person name="Ruiz-Duenas F.J."/>
            <person name="Uzan E."/>
            <person name="Piumi F."/>
            <person name="Kues U."/>
            <person name="Ram A.F.J."/>
            <person name="Murat C."/>
            <person name="Haon M."/>
            <person name="Benoit I."/>
            <person name="Arfi Y."/>
            <person name="Chevret D."/>
            <person name="Drula E."/>
            <person name="Kwon M.J."/>
            <person name="Gouret P."/>
            <person name="Lesage-Meessen L."/>
            <person name="Lombard V."/>
            <person name="Mariette J."/>
            <person name="Noirot C."/>
            <person name="Park J."/>
            <person name="Patyshakuliyeva A."/>
            <person name="Wieneger R.A.B."/>
            <person name="Wosten H.A.B."/>
            <person name="Martin F."/>
            <person name="Coutinho P.M."/>
            <person name="de Vries R."/>
            <person name="Martinez A.T."/>
            <person name="Klopp C."/>
            <person name="Pontarotti P."/>
            <person name="Henrissat B."/>
            <person name="Record E."/>
        </authorList>
    </citation>
    <scope>NUCLEOTIDE SEQUENCE [LARGE SCALE GENOMIC DNA]</scope>
    <source>
        <strain evidence="1">BRFM137</strain>
    </source>
</reference>
<keyword evidence="2" id="KW-1185">Reference proteome</keyword>
<protein>
    <recommendedName>
        <fullName evidence="3">F-box domain-containing protein</fullName>
    </recommendedName>
</protein>
<dbReference type="OrthoDB" id="2757544at2759"/>
<accession>A0A060S204</accession>
<sequence>MSIDSLAQQQDSEPASDLLGISKMILILSIDASADSFENAQPQEAELLQLDRPDIESQPTNRLPLEILYEIIQAAWLDVPLFDALGRWSLFSRLSLVNRTFRELTLRTSIRNVRVLGHCSMDISAYRSIGQQYLALNPSPGSSSTNNAQDDQALSLLFQHSTVHLDFTYATYWVCRDRDRWLKDDIAPGRPDDSVRACVVPGPPSFYAEMTGRTGGPAPLFPALEGVREVRLSRFPFCTCKPMYMGNGHQAECIISRMLLPFPALETLRVDARPDHPEDVFIPPIEGRRVQVSLGTQAVDRAVWYMEGTEPIEVDDADMGPFLGRTPPPLWVPWLKIPTSDALWETVDPVRIWYPGPHSLRG</sequence>
<dbReference type="EMBL" id="CCBP010000006">
    <property type="protein sequence ID" value="CDO68206.1"/>
    <property type="molecule type" value="Genomic_DNA"/>
</dbReference>
<organism evidence="1 2">
    <name type="scientific">Pycnoporus cinnabarinus</name>
    <name type="common">Cinnabar-red polypore</name>
    <name type="synonym">Trametes cinnabarina</name>
    <dbReference type="NCBI Taxonomy" id="5643"/>
    <lineage>
        <taxon>Eukaryota</taxon>
        <taxon>Fungi</taxon>
        <taxon>Dikarya</taxon>
        <taxon>Basidiomycota</taxon>
        <taxon>Agaricomycotina</taxon>
        <taxon>Agaricomycetes</taxon>
        <taxon>Polyporales</taxon>
        <taxon>Polyporaceae</taxon>
        <taxon>Trametes</taxon>
    </lineage>
</organism>
<name>A0A060S204_PYCCI</name>